<dbReference type="GO" id="GO:0005886">
    <property type="term" value="C:plasma membrane"/>
    <property type="evidence" value="ECO:0007669"/>
    <property type="project" value="TreeGrafter"/>
</dbReference>
<dbReference type="eggNOG" id="COG2832">
    <property type="taxonomic scope" value="Bacteria"/>
</dbReference>
<reference evidence="2 3" key="1">
    <citation type="journal article" date="2008" name="BMC Genomics">
        <title>Genome sequence and rapid evolution of the rice pathogen Xanthomonas oryzae pv. oryzae PXO99A.</title>
        <authorList>
            <person name="Salzberg S.L."/>
            <person name="Sommer D.D."/>
            <person name="Schatz M.C."/>
            <person name="Phillippy A.M."/>
            <person name="Rabinowicz P.D."/>
            <person name="Tsuge S."/>
            <person name="Furutani A."/>
            <person name="Ochiai H."/>
            <person name="Delcher A.L."/>
            <person name="Kelley D."/>
            <person name="Madupu R."/>
            <person name="Puiu D."/>
            <person name="Radune D."/>
            <person name="Shumway M."/>
            <person name="Trapnell C."/>
            <person name="Aparna G."/>
            <person name="Jha G."/>
            <person name="Pandey A."/>
            <person name="Patil P.B."/>
            <person name="Ishihara H."/>
            <person name="Meyer D.F."/>
            <person name="Szurek B."/>
            <person name="Verdier V."/>
            <person name="Koebnik R."/>
            <person name="Dow J.M."/>
            <person name="Ryan R.P."/>
            <person name="Hirata H."/>
            <person name="Tsuyumu S."/>
            <person name="Won Lee S."/>
            <person name="Seo Y.S."/>
            <person name="Sriariyanum M."/>
            <person name="Ronald P.C."/>
            <person name="Sonti R.V."/>
            <person name="Van Sluys M.A."/>
            <person name="Leach J.E."/>
            <person name="White F.F."/>
            <person name="Bogdanove A.J."/>
        </authorList>
    </citation>
    <scope>NUCLEOTIDE SEQUENCE [LARGE SCALE GENOMIC DNA]</scope>
    <source>
        <strain evidence="2 3">PXO99A</strain>
    </source>
</reference>
<accession>A0A0K0GHE4</accession>
<feature type="transmembrane region" description="Helical" evidence="1">
    <location>
        <begin position="120"/>
        <end position="136"/>
    </location>
</feature>
<evidence type="ECO:0000256" key="1">
    <source>
        <dbReference type="SAM" id="Phobius"/>
    </source>
</evidence>
<dbReference type="AlphaFoldDB" id="A0A0K0GHE4"/>
<feature type="transmembrane region" description="Helical" evidence="1">
    <location>
        <begin position="51"/>
        <end position="84"/>
    </location>
</feature>
<evidence type="ECO:0008006" key="4">
    <source>
        <dbReference type="Google" id="ProtNLM"/>
    </source>
</evidence>
<evidence type="ECO:0000313" key="2">
    <source>
        <dbReference type="EMBL" id="ACD57526.1"/>
    </source>
</evidence>
<dbReference type="HOGENOM" id="CLU_113299_0_0_6"/>
<dbReference type="KEGG" id="xop:PXO_04126"/>
<sequence length="174" mass="19396">MTAARLDAGVQRAASLPAAHSAARIAAAGPLTKPHRWPYHLCMTRPTRFRWVWWLLAYASLATGIVGIFVPGLPTTVLILISAWAASHGSERLHYWLLSHPRFGPAIVEWQTYRAVSRKAKWMATLTMSICAAIMLWCVPVFWVKCLSIGSMAVVAIWLWLRPEPPPRPLPAAH</sequence>
<dbReference type="PANTHER" id="PTHR35813:SF1">
    <property type="entry name" value="INNER MEMBRANE PROTEIN YBAN"/>
    <property type="match status" value="1"/>
</dbReference>
<keyword evidence="1" id="KW-0472">Membrane</keyword>
<dbReference type="InterPro" id="IPR007401">
    <property type="entry name" value="DUF454"/>
</dbReference>
<dbReference type="Proteomes" id="UP000001740">
    <property type="component" value="Chromosome"/>
</dbReference>
<dbReference type="Pfam" id="PF04304">
    <property type="entry name" value="DUF454"/>
    <property type="match status" value="1"/>
</dbReference>
<dbReference type="PANTHER" id="PTHR35813">
    <property type="entry name" value="INNER MEMBRANE PROTEIN YBAN"/>
    <property type="match status" value="1"/>
</dbReference>
<protein>
    <recommendedName>
        <fullName evidence="4">Inner membrane protein</fullName>
    </recommendedName>
</protein>
<keyword evidence="1" id="KW-1133">Transmembrane helix</keyword>
<gene>
    <name evidence="2" type="ordered locus">PXO_04126</name>
</gene>
<proteinExistence type="predicted"/>
<dbReference type="EMBL" id="CP000967">
    <property type="protein sequence ID" value="ACD57526.1"/>
    <property type="molecule type" value="Genomic_DNA"/>
</dbReference>
<keyword evidence="1" id="KW-0812">Transmembrane</keyword>
<organism evidence="2 3">
    <name type="scientific">Xanthomonas oryzae pv. oryzae (strain PXO99A)</name>
    <dbReference type="NCBI Taxonomy" id="360094"/>
    <lineage>
        <taxon>Bacteria</taxon>
        <taxon>Pseudomonadati</taxon>
        <taxon>Pseudomonadota</taxon>
        <taxon>Gammaproteobacteria</taxon>
        <taxon>Lysobacterales</taxon>
        <taxon>Lysobacteraceae</taxon>
        <taxon>Xanthomonas</taxon>
    </lineage>
</organism>
<evidence type="ECO:0000313" key="3">
    <source>
        <dbReference type="Proteomes" id="UP000001740"/>
    </source>
</evidence>
<name>A0A0K0GHE4_XANOP</name>